<keyword evidence="1" id="KW-0472">Membrane</keyword>
<comment type="caution">
    <text evidence="2">The sequence shown here is derived from an EMBL/GenBank/DDBJ whole genome shotgun (WGS) entry which is preliminary data.</text>
</comment>
<feature type="transmembrane region" description="Helical" evidence="1">
    <location>
        <begin position="28"/>
        <end position="46"/>
    </location>
</feature>
<accession>A0A6L7ETQ7</accession>
<dbReference type="Proteomes" id="UP000473325">
    <property type="component" value="Unassembled WGS sequence"/>
</dbReference>
<reference evidence="2 3" key="1">
    <citation type="submission" date="2019-12" db="EMBL/GenBank/DDBJ databases">
        <authorList>
            <person name="Kun Z."/>
        </authorList>
    </citation>
    <scope>NUCLEOTIDE SEQUENCE [LARGE SCALE GENOMIC DNA]</scope>
    <source>
        <strain evidence="2 3">YIM 123512</strain>
    </source>
</reference>
<gene>
    <name evidence="2" type="ORF">GRQ65_11050</name>
</gene>
<keyword evidence="3" id="KW-1185">Reference proteome</keyword>
<sequence>MIVVGVLWTAQGLGWVEGSSMSGSGTWAVLGPLVAGLGLGLVISIVQRARQQRLASELDRERYGQR</sequence>
<dbReference type="AlphaFoldDB" id="A0A6L7ETQ7"/>
<name>A0A6L7ETQ7_9ACTN</name>
<evidence type="ECO:0000313" key="2">
    <source>
        <dbReference type="EMBL" id="MXG90090.1"/>
    </source>
</evidence>
<organism evidence="2 3">
    <name type="scientific">Nocardioides flavescens</name>
    <dbReference type="NCBI Taxonomy" id="2691959"/>
    <lineage>
        <taxon>Bacteria</taxon>
        <taxon>Bacillati</taxon>
        <taxon>Actinomycetota</taxon>
        <taxon>Actinomycetes</taxon>
        <taxon>Propionibacteriales</taxon>
        <taxon>Nocardioidaceae</taxon>
        <taxon>Nocardioides</taxon>
    </lineage>
</organism>
<proteinExistence type="predicted"/>
<dbReference type="EMBL" id="WUEK01000006">
    <property type="protein sequence ID" value="MXG90090.1"/>
    <property type="molecule type" value="Genomic_DNA"/>
</dbReference>
<evidence type="ECO:0000313" key="3">
    <source>
        <dbReference type="Proteomes" id="UP000473325"/>
    </source>
</evidence>
<keyword evidence="1" id="KW-0812">Transmembrane</keyword>
<keyword evidence="1" id="KW-1133">Transmembrane helix</keyword>
<protein>
    <submittedName>
        <fullName evidence="2">Uncharacterized protein</fullName>
    </submittedName>
</protein>
<evidence type="ECO:0000256" key="1">
    <source>
        <dbReference type="SAM" id="Phobius"/>
    </source>
</evidence>